<keyword evidence="2" id="KW-0808">Transferase</keyword>
<dbReference type="Proteomes" id="UP000032673">
    <property type="component" value="Unassembled WGS sequence"/>
</dbReference>
<dbReference type="EMBL" id="BAMW01000026">
    <property type="protein sequence ID" value="GAN63366.1"/>
    <property type="molecule type" value="Genomic_DNA"/>
</dbReference>
<accession>A0A6N3T6E5</accession>
<dbReference type="EMBL" id="BJXQ01000007">
    <property type="protein sequence ID" value="GEN03484.1"/>
    <property type="molecule type" value="Genomic_DNA"/>
</dbReference>
<dbReference type="Pfam" id="PF13579">
    <property type="entry name" value="Glyco_trans_4_4"/>
    <property type="match status" value="1"/>
</dbReference>
<dbReference type="InterPro" id="IPR050194">
    <property type="entry name" value="Glycosyltransferase_grp1"/>
</dbReference>
<feature type="domain" description="Glycosyltransferase subfamily 4-like N-terminal" evidence="1">
    <location>
        <begin position="51"/>
        <end position="172"/>
    </location>
</feature>
<dbReference type="RefSeq" id="WP_084593542.1">
    <property type="nucleotide sequence ID" value="NZ_BAMW01000026.1"/>
</dbReference>
<keyword evidence="4" id="KW-1185">Reference proteome</keyword>
<reference evidence="3 5" key="2">
    <citation type="submission" date="2019-07" db="EMBL/GenBank/DDBJ databases">
        <title>Whole genome shotgun sequence of Acetobacter indonesiensis NBRC 16471.</title>
        <authorList>
            <person name="Hosoyama A."/>
            <person name="Uohara A."/>
            <person name="Ohji S."/>
            <person name="Ichikawa N."/>
        </authorList>
    </citation>
    <scope>NUCLEOTIDE SEQUENCE [LARGE SCALE GENOMIC DNA]</scope>
    <source>
        <strain evidence="3 5">NBRC 16471</strain>
    </source>
</reference>
<gene>
    <name evidence="2" type="ORF">Abin_026_012</name>
    <name evidence="3" type="ORF">AIN02nite_15090</name>
</gene>
<evidence type="ECO:0000259" key="1">
    <source>
        <dbReference type="Pfam" id="PF13579"/>
    </source>
</evidence>
<dbReference type="PANTHER" id="PTHR45947">
    <property type="entry name" value="SULFOQUINOVOSYL TRANSFERASE SQD2"/>
    <property type="match status" value="1"/>
</dbReference>
<name>A0A6N3T6E5_9PROT</name>
<comment type="caution">
    <text evidence="3">The sequence shown here is derived from an EMBL/GenBank/DDBJ whole genome shotgun (WGS) entry which is preliminary data.</text>
</comment>
<evidence type="ECO:0000313" key="3">
    <source>
        <dbReference type="EMBL" id="GEN03484.1"/>
    </source>
</evidence>
<dbReference type="InterPro" id="IPR028098">
    <property type="entry name" value="Glyco_trans_4-like_N"/>
</dbReference>
<organism evidence="3 5">
    <name type="scientific">Acetobacter indonesiensis</name>
    <dbReference type="NCBI Taxonomy" id="104101"/>
    <lineage>
        <taxon>Bacteria</taxon>
        <taxon>Pseudomonadati</taxon>
        <taxon>Pseudomonadota</taxon>
        <taxon>Alphaproteobacteria</taxon>
        <taxon>Acetobacterales</taxon>
        <taxon>Acetobacteraceae</taxon>
        <taxon>Acetobacter</taxon>
    </lineage>
</organism>
<dbReference type="GO" id="GO:0016757">
    <property type="term" value="F:glycosyltransferase activity"/>
    <property type="evidence" value="ECO:0007669"/>
    <property type="project" value="UniProtKB-ARBA"/>
</dbReference>
<evidence type="ECO:0000313" key="2">
    <source>
        <dbReference type="EMBL" id="GAN63366.1"/>
    </source>
</evidence>
<dbReference type="Pfam" id="PF13692">
    <property type="entry name" value="Glyco_trans_1_4"/>
    <property type="match status" value="1"/>
</dbReference>
<evidence type="ECO:0000313" key="4">
    <source>
        <dbReference type="Proteomes" id="UP000032673"/>
    </source>
</evidence>
<reference evidence="2 4" key="1">
    <citation type="submission" date="2012-11" db="EMBL/GenBank/DDBJ databases">
        <title>Whole genome sequence of Acetobacter indonesiensis 5H-1.</title>
        <authorList>
            <person name="Azuma Y."/>
            <person name="Higashiura N."/>
            <person name="Hirakawa H."/>
            <person name="Matsushita K."/>
        </authorList>
    </citation>
    <scope>NUCLEOTIDE SEQUENCE [LARGE SCALE GENOMIC DNA]</scope>
    <source>
        <strain evidence="2 4">5H-1</strain>
    </source>
</reference>
<dbReference type="SUPFAM" id="SSF53756">
    <property type="entry name" value="UDP-Glycosyltransferase/glycogen phosphorylase"/>
    <property type="match status" value="1"/>
</dbReference>
<evidence type="ECO:0000313" key="5">
    <source>
        <dbReference type="Proteomes" id="UP000321104"/>
    </source>
</evidence>
<dbReference type="AlphaFoldDB" id="A0A6N3T6E5"/>
<dbReference type="Proteomes" id="UP000321104">
    <property type="component" value="Unassembled WGS sequence"/>
</dbReference>
<proteinExistence type="predicted"/>
<sequence>MRVLVWQWGRRGAGPKIAVELAKGINVLPGQEAFLSLSSHAEIVRAETQTVQNDIPVETYTSLPGLVWRAVTGYALVRSVVRAVRRIRPTVAICAMPGPLDLLMVFALRRAGVPVVVVVHDAQAHPGDGFPGQMVLQRLLVRSADCVVALTQHVAKILAQQTCMRGRSAIVAYHPPFAFDAEESAAWQPPLAHEGPMRLLVFGRLLPYKGLDLLADALTQVKGQQVAFDCHVVGKGPDAPWLEKLAAVPGVTVENRWVPEGEIARLLAWADVLLLPYREASQSGVGAAALAAGRWVLATNVGGLTEQFGRNPQARMCAPTVAGISDALTQFILSPPPRPVIDTQTTVEDEWATMAAALLSDVSAQLGRPAVKPVPQTKS</sequence>
<dbReference type="Gene3D" id="3.40.50.2000">
    <property type="entry name" value="Glycogen Phosphorylase B"/>
    <property type="match status" value="2"/>
</dbReference>
<protein>
    <submittedName>
        <fullName evidence="2">Glycosyl/mannosyl transferase</fullName>
    </submittedName>
</protein>
<dbReference type="PANTHER" id="PTHR45947:SF3">
    <property type="entry name" value="SULFOQUINOVOSYL TRANSFERASE SQD2"/>
    <property type="match status" value="1"/>
</dbReference>